<keyword evidence="5" id="KW-1185">Reference proteome</keyword>
<evidence type="ECO:0000256" key="2">
    <source>
        <dbReference type="PIRNR" id="PIRNR016661"/>
    </source>
</evidence>
<keyword evidence="3" id="KW-0812">Transmembrane</keyword>
<organism evidence="4 5">
    <name type="scientific">Eubacterium uniforme</name>
    <dbReference type="NCBI Taxonomy" id="39495"/>
    <lineage>
        <taxon>Bacteria</taxon>
        <taxon>Bacillati</taxon>
        <taxon>Bacillota</taxon>
        <taxon>Clostridia</taxon>
        <taxon>Eubacteriales</taxon>
        <taxon>Eubacteriaceae</taxon>
        <taxon>Eubacterium</taxon>
    </lineage>
</organism>
<feature type="transmembrane region" description="Helical" evidence="3">
    <location>
        <begin position="47"/>
        <end position="68"/>
    </location>
</feature>
<feature type="transmembrane region" description="Helical" evidence="3">
    <location>
        <begin position="17"/>
        <end position="35"/>
    </location>
</feature>
<dbReference type="AlphaFoldDB" id="A0A1T4V8P9"/>
<feature type="transmembrane region" description="Helical" evidence="3">
    <location>
        <begin position="122"/>
        <end position="143"/>
    </location>
</feature>
<dbReference type="GO" id="GO:0005886">
    <property type="term" value="C:plasma membrane"/>
    <property type="evidence" value="ECO:0007669"/>
    <property type="project" value="UniProtKB-SubCell"/>
</dbReference>
<gene>
    <name evidence="4" type="ORF">SAMN02745111_00421</name>
</gene>
<evidence type="ECO:0000256" key="1">
    <source>
        <dbReference type="ARBA" id="ARBA00010692"/>
    </source>
</evidence>
<feature type="transmembrane region" description="Helical" evidence="3">
    <location>
        <begin position="163"/>
        <end position="181"/>
    </location>
</feature>
<dbReference type="EMBL" id="FUXZ01000003">
    <property type="protein sequence ID" value="SKA61256.1"/>
    <property type="molecule type" value="Genomic_DNA"/>
</dbReference>
<dbReference type="PIRSF" id="PIRSF016661">
    <property type="entry name" value="BioY"/>
    <property type="match status" value="1"/>
</dbReference>
<dbReference type="PANTHER" id="PTHR34295">
    <property type="entry name" value="BIOTIN TRANSPORTER BIOY"/>
    <property type="match status" value="1"/>
</dbReference>
<keyword evidence="2" id="KW-0813">Transport</keyword>
<keyword evidence="3" id="KW-1133">Transmembrane helix</keyword>
<keyword evidence="2" id="KW-1003">Cell membrane</keyword>
<dbReference type="GO" id="GO:0015225">
    <property type="term" value="F:biotin transmembrane transporter activity"/>
    <property type="evidence" value="ECO:0007669"/>
    <property type="project" value="UniProtKB-UniRule"/>
</dbReference>
<reference evidence="4 5" key="1">
    <citation type="submission" date="2017-02" db="EMBL/GenBank/DDBJ databases">
        <authorList>
            <person name="Peterson S.W."/>
        </authorList>
    </citation>
    <scope>NUCLEOTIDE SEQUENCE [LARGE SCALE GENOMIC DNA]</scope>
    <source>
        <strain evidence="4 5">ATCC 35992</strain>
    </source>
</reference>
<dbReference type="Pfam" id="PF02632">
    <property type="entry name" value="BioY"/>
    <property type="match status" value="1"/>
</dbReference>
<dbReference type="Gene3D" id="1.10.1760.20">
    <property type="match status" value="1"/>
</dbReference>
<evidence type="ECO:0000313" key="4">
    <source>
        <dbReference type="EMBL" id="SKA61256.1"/>
    </source>
</evidence>
<dbReference type="STRING" id="39495.SAMN02745111_00421"/>
<keyword evidence="2 3" id="KW-0472">Membrane</keyword>
<evidence type="ECO:0000256" key="3">
    <source>
        <dbReference type="SAM" id="Phobius"/>
    </source>
</evidence>
<dbReference type="InterPro" id="IPR003784">
    <property type="entry name" value="BioY"/>
</dbReference>
<sequence>METTMDNEKRLLTTREMTLIAMFAAVITVCSFIRIPLGSIPFTMQTFAVFTVIGILGIKRGVITVVLYELLGLVGLPVFGGKGGLSVITGPTGGYITGFILSVLIAGSIIKYVNVNGIWFKRIVMFIALLLGDAACFIIGTFQFMQVSGNTLNTSMKFCVTPFIIPDIVKMILAIVIIERIKPFTDNIFSK</sequence>
<comment type="similarity">
    <text evidence="1 2">Belongs to the BioY family.</text>
</comment>
<name>A0A1T4V8P9_9FIRM</name>
<dbReference type="Proteomes" id="UP000190814">
    <property type="component" value="Unassembled WGS sequence"/>
</dbReference>
<accession>A0A1T4V8P9</accession>
<feature type="transmembrane region" description="Helical" evidence="3">
    <location>
        <begin position="88"/>
        <end position="110"/>
    </location>
</feature>
<evidence type="ECO:0000313" key="5">
    <source>
        <dbReference type="Proteomes" id="UP000190814"/>
    </source>
</evidence>
<dbReference type="PANTHER" id="PTHR34295:SF1">
    <property type="entry name" value="BIOTIN TRANSPORTER BIOY"/>
    <property type="match status" value="1"/>
</dbReference>
<proteinExistence type="inferred from homology"/>
<protein>
    <recommendedName>
        <fullName evidence="2">Biotin transporter</fullName>
    </recommendedName>
</protein>
<comment type="subcellular location">
    <subcellularLocation>
        <location evidence="2">Cell membrane</location>
        <topology evidence="2">Multi-pass membrane protein</topology>
    </subcellularLocation>
</comment>